<evidence type="ECO:0000256" key="2">
    <source>
        <dbReference type="ARBA" id="ARBA00023002"/>
    </source>
</evidence>
<dbReference type="SUPFAM" id="SSF52283">
    <property type="entry name" value="Formate/glycerate dehydrogenase catalytic domain-like"/>
    <property type="match status" value="1"/>
</dbReference>
<evidence type="ECO:0000313" key="5">
    <source>
        <dbReference type="EMBL" id="GAG85844.1"/>
    </source>
</evidence>
<feature type="domain" description="D-isomer specific 2-hydroxyacid dehydrogenase catalytic" evidence="4">
    <location>
        <begin position="20"/>
        <end position="107"/>
    </location>
</feature>
<dbReference type="InterPro" id="IPR006139">
    <property type="entry name" value="D-isomer_2_OHA_DH_cat_dom"/>
</dbReference>
<reference evidence="5" key="1">
    <citation type="journal article" date="2014" name="Front. Microbiol.">
        <title>High frequency of phylogenetically diverse reductive dehalogenase-homologous genes in deep subseafloor sedimentary metagenomes.</title>
        <authorList>
            <person name="Kawai M."/>
            <person name="Futagami T."/>
            <person name="Toyoda A."/>
            <person name="Takaki Y."/>
            <person name="Nishi S."/>
            <person name="Hori S."/>
            <person name="Arai W."/>
            <person name="Tsubouchi T."/>
            <person name="Morono Y."/>
            <person name="Uchiyama I."/>
            <person name="Ito T."/>
            <person name="Fujiyama A."/>
            <person name="Inagaki F."/>
            <person name="Takami H."/>
        </authorList>
    </citation>
    <scope>NUCLEOTIDE SEQUENCE</scope>
    <source>
        <strain evidence="5">Expedition CK06-06</strain>
    </source>
</reference>
<evidence type="ECO:0000256" key="1">
    <source>
        <dbReference type="ARBA" id="ARBA00005854"/>
    </source>
</evidence>
<gene>
    <name evidence="5" type="ORF">S01H4_22229</name>
</gene>
<keyword evidence="3" id="KW-0520">NAD</keyword>
<dbReference type="GO" id="GO:0016616">
    <property type="term" value="F:oxidoreductase activity, acting on the CH-OH group of donors, NAD or NADP as acceptor"/>
    <property type="evidence" value="ECO:0007669"/>
    <property type="project" value="InterPro"/>
</dbReference>
<dbReference type="InterPro" id="IPR050418">
    <property type="entry name" value="D-iso_2-hydroxyacid_DH_PdxB"/>
</dbReference>
<sequence length="139" mass="15507">MKAVIVDGHTLNPGDLKWDAMKEIVDCQIYDRTTLEETIERCKDAEIVITNKVIFDQNILASLPKLKFIGITATGYNVIDLQAAKNRGVTVSNVPAYSTMSVAQMTFALLLELCQHVGHHANTVNEGKWAACDDFCYWD</sequence>
<dbReference type="PANTHER" id="PTHR43761:SF1">
    <property type="entry name" value="D-ISOMER SPECIFIC 2-HYDROXYACID DEHYDROGENASE CATALYTIC DOMAIN-CONTAINING PROTEIN-RELATED"/>
    <property type="match status" value="1"/>
</dbReference>
<feature type="non-terminal residue" evidence="5">
    <location>
        <position position="139"/>
    </location>
</feature>
<comment type="caution">
    <text evidence="5">The sequence shown here is derived from an EMBL/GenBank/DDBJ whole genome shotgun (WGS) entry which is preliminary data.</text>
</comment>
<dbReference type="GO" id="GO:0051287">
    <property type="term" value="F:NAD binding"/>
    <property type="evidence" value="ECO:0007669"/>
    <property type="project" value="InterPro"/>
</dbReference>
<accession>X1ASJ4</accession>
<protein>
    <recommendedName>
        <fullName evidence="4">D-isomer specific 2-hydroxyacid dehydrogenase catalytic domain-containing protein</fullName>
    </recommendedName>
</protein>
<comment type="similarity">
    <text evidence="1">Belongs to the D-isomer specific 2-hydroxyacid dehydrogenase family.</text>
</comment>
<proteinExistence type="inferred from homology"/>
<dbReference type="EMBL" id="BART01010156">
    <property type="protein sequence ID" value="GAG85844.1"/>
    <property type="molecule type" value="Genomic_DNA"/>
</dbReference>
<organism evidence="5">
    <name type="scientific">marine sediment metagenome</name>
    <dbReference type="NCBI Taxonomy" id="412755"/>
    <lineage>
        <taxon>unclassified sequences</taxon>
        <taxon>metagenomes</taxon>
        <taxon>ecological metagenomes</taxon>
    </lineage>
</organism>
<keyword evidence="2" id="KW-0560">Oxidoreductase</keyword>
<name>X1ASJ4_9ZZZZ</name>
<dbReference type="AlphaFoldDB" id="X1ASJ4"/>
<evidence type="ECO:0000259" key="4">
    <source>
        <dbReference type="Pfam" id="PF00389"/>
    </source>
</evidence>
<dbReference type="PANTHER" id="PTHR43761">
    <property type="entry name" value="D-ISOMER SPECIFIC 2-HYDROXYACID DEHYDROGENASE FAMILY PROTEIN (AFU_ORTHOLOGUE AFUA_1G13630)"/>
    <property type="match status" value="1"/>
</dbReference>
<dbReference type="Gene3D" id="3.40.50.720">
    <property type="entry name" value="NAD(P)-binding Rossmann-like Domain"/>
    <property type="match status" value="1"/>
</dbReference>
<evidence type="ECO:0000256" key="3">
    <source>
        <dbReference type="ARBA" id="ARBA00023027"/>
    </source>
</evidence>
<dbReference type="Pfam" id="PF00389">
    <property type="entry name" value="2-Hacid_dh"/>
    <property type="match status" value="1"/>
</dbReference>